<feature type="region of interest" description="Disordered" evidence="1">
    <location>
        <begin position="1"/>
        <end position="26"/>
    </location>
</feature>
<dbReference type="RefSeq" id="XP_001450178.1">
    <property type="nucleotide sequence ID" value="XM_001450141.1"/>
</dbReference>
<gene>
    <name evidence="2" type="ORF">GSPATT00017153001</name>
</gene>
<sequence length="67" mass="7531">MNPPPGLGDDDEQSIGPPPGIDAPKKKKFHINKKLSQQQTSLESLNLELKVTVQDQHFDQMNIWNPP</sequence>
<dbReference type="Proteomes" id="UP000000600">
    <property type="component" value="Unassembled WGS sequence"/>
</dbReference>
<evidence type="ECO:0000256" key="1">
    <source>
        <dbReference type="SAM" id="MobiDB-lite"/>
    </source>
</evidence>
<dbReference type="KEGG" id="ptm:GSPATT00017153001"/>
<accession>A0DIB4</accession>
<dbReference type="GeneID" id="5035963"/>
<keyword evidence="3" id="KW-1185">Reference proteome</keyword>
<dbReference type="AlphaFoldDB" id="A0DIB4"/>
<evidence type="ECO:0000313" key="3">
    <source>
        <dbReference type="Proteomes" id="UP000000600"/>
    </source>
</evidence>
<evidence type="ECO:0000313" key="2">
    <source>
        <dbReference type="EMBL" id="CAK82781.1"/>
    </source>
</evidence>
<dbReference type="HOGENOM" id="CLU_2817973_0_0_1"/>
<protein>
    <submittedName>
        <fullName evidence="2">Uncharacterized protein</fullName>
    </submittedName>
</protein>
<reference evidence="2 3" key="1">
    <citation type="journal article" date="2006" name="Nature">
        <title>Global trends of whole-genome duplications revealed by the ciliate Paramecium tetraurelia.</title>
        <authorList>
            <consortium name="Genoscope"/>
            <person name="Aury J.-M."/>
            <person name="Jaillon O."/>
            <person name="Duret L."/>
            <person name="Noel B."/>
            <person name="Jubin C."/>
            <person name="Porcel B.M."/>
            <person name="Segurens B."/>
            <person name="Daubin V."/>
            <person name="Anthouard V."/>
            <person name="Aiach N."/>
            <person name="Arnaiz O."/>
            <person name="Billaut A."/>
            <person name="Beisson J."/>
            <person name="Blanc I."/>
            <person name="Bouhouche K."/>
            <person name="Camara F."/>
            <person name="Duharcourt S."/>
            <person name="Guigo R."/>
            <person name="Gogendeau D."/>
            <person name="Katinka M."/>
            <person name="Keller A.-M."/>
            <person name="Kissmehl R."/>
            <person name="Klotz C."/>
            <person name="Koll F."/>
            <person name="Le Moue A."/>
            <person name="Lepere C."/>
            <person name="Malinsky S."/>
            <person name="Nowacki M."/>
            <person name="Nowak J.K."/>
            <person name="Plattner H."/>
            <person name="Poulain J."/>
            <person name="Ruiz F."/>
            <person name="Serrano V."/>
            <person name="Zagulski M."/>
            <person name="Dessen P."/>
            <person name="Betermier M."/>
            <person name="Weissenbach J."/>
            <person name="Scarpelli C."/>
            <person name="Schachter V."/>
            <person name="Sperling L."/>
            <person name="Meyer E."/>
            <person name="Cohen J."/>
            <person name="Wincker P."/>
        </authorList>
    </citation>
    <scope>NUCLEOTIDE SEQUENCE [LARGE SCALE GENOMIC DNA]</scope>
    <source>
        <strain evidence="2 3">Stock d4-2</strain>
    </source>
</reference>
<name>A0DIB4_PARTE</name>
<proteinExistence type="predicted"/>
<dbReference type="EMBL" id="CT868441">
    <property type="protein sequence ID" value="CAK82781.1"/>
    <property type="molecule type" value="Genomic_DNA"/>
</dbReference>
<organism evidence="2 3">
    <name type="scientific">Paramecium tetraurelia</name>
    <dbReference type="NCBI Taxonomy" id="5888"/>
    <lineage>
        <taxon>Eukaryota</taxon>
        <taxon>Sar</taxon>
        <taxon>Alveolata</taxon>
        <taxon>Ciliophora</taxon>
        <taxon>Intramacronucleata</taxon>
        <taxon>Oligohymenophorea</taxon>
        <taxon>Peniculida</taxon>
        <taxon>Parameciidae</taxon>
        <taxon>Paramecium</taxon>
    </lineage>
</organism>
<dbReference type="InParanoid" id="A0DIB4"/>